<dbReference type="EMBL" id="CATQJA010002665">
    <property type="protein sequence ID" value="CAJ0584008.1"/>
    <property type="molecule type" value="Genomic_DNA"/>
</dbReference>
<keyword evidence="7 9" id="KW-0472">Membrane</keyword>
<feature type="compositionally biased region" description="Acidic residues" evidence="10">
    <location>
        <begin position="395"/>
        <end position="416"/>
    </location>
</feature>
<accession>A0AA36DD24</accession>
<dbReference type="PANTHER" id="PTHR12812:SF0">
    <property type="entry name" value="HEPARAN-SULFATE 6-O-SULFOTRANSFERASE"/>
    <property type="match status" value="1"/>
</dbReference>
<comment type="function">
    <text evidence="9">6-O-sulfation enzyme which catalyzes the transfer of sulfate from 3'-phosphoadenosine 5'-phosphosulfate (PAPS) to position 6 of the N-sulfoglucosamine residue (GlcNS) of heparan sulfate.</text>
</comment>
<organism evidence="11 12">
    <name type="scientific">Mesorhabditis spiculigera</name>
    <dbReference type="NCBI Taxonomy" id="96644"/>
    <lineage>
        <taxon>Eukaryota</taxon>
        <taxon>Metazoa</taxon>
        <taxon>Ecdysozoa</taxon>
        <taxon>Nematoda</taxon>
        <taxon>Chromadorea</taxon>
        <taxon>Rhabditida</taxon>
        <taxon>Rhabditina</taxon>
        <taxon>Rhabditomorpha</taxon>
        <taxon>Rhabditoidea</taxon>
        <taxon>Rhabditidae</taxon>
        <taxon>Mesorhabditinae</taxon>
        <taxon>Mesorhabditis</taxon>
    </lineage>
</organism>
<evidence type="ECO:0000313" key="11">
    <source>
        <dbReference type="EMBL" id="CAJ0584008.1"/>
    </source>
</evidence>
<dbReference type="Proteomes" id="UP001177023">
    <property type="component" value="Unassembled WGS sequence"/>
</dbReference>
<comment type="subcellular location">
    <subcellularLocation>
        <location evidence="1 9">Membrane</location>
        <topology evidence="1 9">Single-pass type II membrane protein</topology>
    </subcellularLocation>
</comment>
<evidence type="ECO:0000256" key="6">
    <source>
        <dbReference type="ARBA" id="ARBA00022989"/>
    </source>
</evidence>
<evidence type="ECO:0000256" key="7">
    <source>
        <dbReference type="ARBA" id="ARBA00023136"/>
    </source>
</evidence>
<evidence type="ECO:0000313" key="12">
    <source>
        <dbReference type="Proteomes" id="UP001177023"/>
    </source>
</evidence>
<comment type="similarity">
    <text evidence="2 9">Belongs to the sulfotransferase 6 family.</text>
</comment>
<keyword evidence="8" id="KW-0325">Glycoprotein</keyword>
<keyword evidence="5 9" id="KW-0735">Signal-anchor</keyword>
<gene>
    <name evidence="11" type="ORF">MSPICULIGERA_LOCUS22076</name>
</gene>
<feature type="region of interest" description="Disordered" evidence="10">
    <location>
        <begin position="391"/>
        <end position="418"/>
    </location>
</feature>
<dbReference type="GO" id="GO:0017095">
    <property type="term" value="F:heparan sulfate 6-sulfotransferase activity"/>
    <property type="evidence" value="ECO:0007669"/>
    <property type="project" value="TreeGrafter"/>
</dbReference>
<dbReference type="InterPro" id="IPR027417">
    <property type="entry name" value="P-loop_NTPase"/>
</dbReference>
<dbReference type="EC" id="2.8.2.-" evidence="9"/>
<evidence type="ECO:0000256" key="1">
    <source>
        <dbReference type="ARBA" id="ARBA00004606"/>
    </source>
</evidence>
<feature type="non-terminal residue" evidence="11">
    <location>
        <position position="430"/>
    </location>
</feature>
<feature type="transmembrane region" description="Helical" evidence="9">
    <location>
        <begin position="6"/>
        <end position="25"/>
    </location>
</feature>
<protein>
    <recommendedName>
        <fullName evidence="9">Heparan-sulfate 6-O-sulfotransferase</fullName>
        <ecNumber evidence="9">2.8.2.-</ecNumber>
    </recommendedName>
</protein>
<keyword evidence="12" id="KW-1185">Reference proteome</keyword>
<reference evidence="11" key="1">
    <citation type="submission" date="2023-06" db="EMBL/GenBank/DDBJ databases">
        <authorList>
            <person name="Delattre M."/>
        </authorList>
    </citation>
    <scope>NUCLEOTIDE SEQUENCE</scope>
    <source>
        <strain evidence="11">AF72</strain>
    </source>
</reference>
<evidence type="ECO:0000256" key="10">
    <source>
        <dbReference type="SAM" id="MobiDB-lite"/>
    </source>
</evidence>
<keyword evidence="6 9" id="KW-1133">Transmembrane helix</keyword>
<keyword evidence="4 9" id="KW-0812">Transmembrane</keyword>
<proteinExistence type="inferred from homology"/>
<name>A0AA36DD24_9BILA</name>
<dbReference type="PANTHER" id="PTHR12812">
    <property type="entry name" value="HEPARAN SULFATE 6-O-SULFOTRANSFERASE 3"/>
    <property type="match status" value="1"/>
</dbReference>
<dbReference type="Pfam" id="PF03567">
    <property type="entry name" value="Sulfotransfer_2"/>
    <property type="match status" value="1"/>
</dbReference>
<sequence>MGLRRIAISTLCVFPIIYFLIAYSGSKEPRGGVDRITARIAPRNGFLPLRVGQNFTIKSGPVSFLKIVENPQNRFDMKGNDVIVVLHIQKTAGTSFEKFLVKHLDSPYPCDCTSIKKRCTCLRPHSERELWLFSRYSTGWLCGLHADFTELFVAKCVDREMDRKEGTHTKRRLFGATFLRDPFTRIISEYRHVNRGATWMASRHICMGREPTLDELPSCYDFDIGWDGVTLDEFLDCPHNLAFNRQTRMLADLTKIGCYSNKLPAAERDRIMLESAKENLRGLAYFGIKEKMEESQFLFQRLFGLRFTKKLSEWSKSKSNNTVVSLAQMRKIKELNALDWELYEYAVALFNERVTMIRQRYPEPEFYVVIDGSKQNETIYFDRDEKKHLRKADDAPIDEDTAREDSDMEDNYEDDHDNAIEKVQFQRQNY</sequence>
<dbReference type="FunFam" id="3.40.50.300:FF:000347">
    <property type="entry name" value="Heparan-sulfate 6-O-sulfotransferase"/>
    <property type="match status" value="1"/>
</dbReference>
<dbReference type="InterPro" id="IPR005331">
    <property type="entry name" value="Sulfotransferase"/>
</dbReference>
<evidence type="ECO:0000256" key="2">
    <source>
        <dbReference type="ARBA" id="ARBA00010109"/>
    </source>
</evidence>
<keyword evidence="3 9" id="KW-0808">Transferase</keyword>
<dbReference type="SUPFAM" id="SSF52540">
    <property type="entry name" value="P-loop containing nucleoside triphosphate hydrolases"/>
    <property type="match status" value="1"/>
</dbReference>
<evidence type="ECO:0000256" key="5">
    <source>
        <dbReference type="ARBA" id="ARBA00022968"/>
    </source>
</evidence>
<comment type="catalytic activity">
    <reaction evidence="9">
        <text>alpha-D-glucosaminyl-[heparan sulfate](n) + 3'-phosphoadenylyl sulfate = 6-sulfo-alpha-D-glucosaminyl-[heparan sulfate](n) + adenosine 3',5'-bisphosphate + H(+)</text>
        <dbReference type="Rhea" id="RHEA:56604"/>
        <dbReference type="Rhea" id="RHEA-COMP:9830"/>
        <dbReference type="Rhea" id="RHEA-COMP:14621"/>
        <dbReference type="ChEBI" id="CHEBI:15378"/>
        <dbReference type="ChEBI" id="CHEBI:58339"/>
        <dbReference type="ChEBI" id="CHEBI:58343"/>
        <dbReference type="ChEBI" id="CHEBI:58388"/>
        <dbReference type="ChEBI" id="CHEBI:140604"/>
    </reaction>
</comment>
<dbReference type="InterPro" id="IPR010635">
    <property type="entry name" value="Heparan_SO4-6-sulfoTrfase"/>
</dbReference>
<evidence type="ECO:0000256" key="4">
    <source>
        <dbReference type="ARBA" id="ARBA00022692"/>
    </source>
</evidence>
<evidence type="ECO:0000256" key="9">
    <source>
        <dbReference type="RuleBase" id="RU364122"/>
    </source>
</evidence>
<dbReference type="Gene3D" id="3.40.50.300">
    <property type="entry name" value="P-loop containing nucleotide triphosphate hydrolases"/>
    <property type="match status" value="1"/>
</dbReference>
<dbReference type="AlphaFoldDB" id="A0AA36DD24"/>
<evidence type="ECO:0000256" key="8">
    <source>
        <dbReference type="ARBA" id="ARBA00023180"/>
    </source>
</evidence>
<comment type="caution">
    <text evidence="11">The sequence shown here is derived from an EMBL/GenBank/DDBJ whole genome shotgun (WGS) entry which is preliminary data.</text>
</comment>
<evidence type="ECO:0000256" key="3">
    <source>
        <dbReference type="ARBA" id="ARBA00022679"/>
    </source>
</evidence>
<dbReference type="GO" id="GO:0016020">
    <property type="term" value="C:membrane"/>
    <property type="evidence" value="ECO:0007669"/>
    <property type="project" value="UniProtKB-SubCell"/>
</dbReference>